<name>A0A9D1NJP1_9BACT</name>
<reference evidence="3" key="2">
    <citation type="journal article" date="2021" name="PeerJ">
        <title>Extensive microbial diversity within the chicken gut microbiome revealed by metagenomics and culture.</title>
        <authorList>
            <person name="Gilroy R."/>
            <person name="Ravi A."/>
            <person name="Getino M."/>
            <person name="Pursley I."/>
            <person name="Horton D.L."/>
            <person name="Alikhan N.F."/>
            <person name="Baker D."/>
            <person name="Gharbi K."/>
            <person name="Hall N."/>
            <person name="Watson M."/>
            <person name="Adriaenssens E.M."/>
            <person name="Foster-Nyarko E."/>
            <person name="Jarju S."/>
            <person name="Secka A."/>
            <person name="Antonio M."/>
            <person name="Oren A."/>
            <person name="Chaudhuri R.R."/>
            <person name="La Ragione R."/>
            <person name="Hildebrand F."/>
            <person name="Pallen M.J."/>
        </authorList>
    </citation>
    <scope>NUCLEOTIDE SEQUENCE</scope>
    <source>
        <strain evidence="3">10669</strain>
    </source>
</reference>
<protein>
    <submittedName>
        <fullName evidence="3">Uncharacterized protein</fullName>
    </submittedName>
</protein>
<feature type="region of interest" description="Disordered" evidence="1">
    <location>
        <begin position="244"/>
        <end position="268"/>
    </location>
</feature>
<keyword evidence="2" id="KW-0472">Membrane</keyword>
<sequence>MVKKLMVVFFGAFAAIIVLAVVLLSGKMLLLRSPDGKTVYELRMHEGTLQHALRRGGVQLFSWSDIVLEDGRGRRLVPEQIGVAASNSSTGEYEVAGFPGGVRLFVRVTDSFVASAFYGLPAGETSERVEIRPEEGALGARFSDAAMAGVDESVVARPFIFVAPKADGGDTFLVYLHTEAENAKGPRPAFAYEPAALAPVKFDAETVYRGTPENGMLHVLYFSDSPVLLREIYEAGLPSAPFPTLDAPTLQAAQSQEEKNVDGVPAAQ</sequence>
<evidence type="ECO:0000256" key="2">
    <source>
        <dbReference type="SAM" id="Phobius"/>
    </source>
</evidence>
<evidence type="ECO:0000313" key="3">
    <source>
        <dbReference type="EMBL" id="HIV04335.1"/>
    </source>
</evidence>
<keyword evidence="2" id="KW-0812">Transmembrane</keyword>
<comment type="caution">
    <text evidence="3">The sequence shown here is derived from an EMBL/GenBank/DDBJ whole genome shotgun (WGS) entry which is preliminary data.</text>
</comment>
<dbReference type="EMBL" id="DVOG01000112">
    <property type="protein sequence ID" value="HIV04335.1"/>
    <property type="molecule type" value="Genomic_DNA"/>
</dbReference>
<evidence type="ECO:0000256" key="1">
    <source>
        <dbReference type="SAM" id="MobiDB-lite"/>
    </source>
</evidence>
<keyword evidence="2" id="KW-1133">Transmembrane helix</keyword>
<organism evidence="3 4">
    <name type="scientific">Candidatus Spyradosoma merdigallinarum</name>
    <dbReference type="NCBI Taxonomy" id="2840950"/>
    <lineage>
        <taxon>Bacteria</taxon>
        <taxon>Pseudomonadati</taxon>
        <taxon>Verrucomicrobiota</taxon>
        <taxon>Opitutia</taxon>
        <taxon>Opitutia incertae sedis</taxon>
        <taxon>Candidatus Spyradosoma</taxon>
    </lineage>
</organism>
<feature type="transmembrane region" description="Helical" evidence="2">
    <location>
        <begin position="6"/>
        <end position="24"/>
    </location>
</feature>
<dbReference type="AlphaFoldDB" id="A0A9D1NJP1"/>
<accession>A0A9D1NJP1</accession>
<proteinExistence type="predicted"/>
<dbReference type="Proteomes" id="UP000886812">
    <property type="component" value="Unassembled WGS sequence"/>
</dbReference>
<gene>
    <name evidence="3" type="ORF">IAC75_04190</name>
</gene>
<evidence type="ECO:0000313" key="4">
    <source>
        <dbReference type="Proteomes" id="UP000886812"/>
    </source>
</evidence>
<reference evidence="3" key="1">
    <citation type="submission" date="2020-10" db="EMBL/GenBank/DDBJ databases">
        <authorList>
            <person name="Gilroy R."/>
        </authorList>
    </citation>
    <scope>NUCLEOTIDE SEQUENCE</scope>
    <source>
        <strain evidence="3">10669</strain>
    </source>
</reference>